<reference evidence="1" key="1">
    <citation type="submission" date="2020-04" db="EMBL/GenBank/DDBJ databases">
        <authorList>
            <person name="Chiriac C."/>
            <person name="Salcher M."/>
            <person name="Ghai R."/>
            <person name="Kavagutti S V."/>
        </authorList>
    </citation>
    <scope>NUCLEOTIDE SEQUENCE</scope>
</reference>
<organism evidence="1">
    <name type="scientific">uncultured Caudovirales phage</name>
    <dbReference type="NCBI Taxonomy" id="2100421"/>
    <lineage>
        <taxon>Viruses</taxon>
        <taxon>Duplodnaviria</taxon>
        <taxon>Heunggongvirae</taxon>
        <taxon>Uroviricota</taxon>
        <taxon>Caudoviricetes</taxon>
        <taxon>Peduoviridae</taxon>
        <taxon>Maltschvirus</taxon>
        <taxon>Maltschvirus maltsch</taxon>
    </lineage>
</organism>
<accession>A0A6J5N398</accession>
<dbReference type="EMBL" id="LR796588">
    <property type="protein sequence ID" value="CAB4152481.1"/>
    <property type="molecule type" value="Genomic_DNA"/>
</dbReference>
<name>A0A6J5N398_9CAUD</name>
<protein>
    <submittedName>
        <fullName evidence="1">Uncharacterized protein</fullName>
    </submittedName>
</protein>
<proteinExistence type="predicted"/>
<sequence>MAKARVYVKLDSAGIAEFMKSSELGVFLEGVAEGIADKAGEGHTVVVDFERRKSRVISMVESDDLGREISTGALARAVGAKEQSWL</sequence>
<evidence type="ECO:0000313" key="1">
    <source>
        <dbReference type="EMBL" id="CAB4152481.1"/>
    </source>
</evidence>
<gene>
    <name evidence="1" type="ORF">UFOVP609_12</name>
</gene>